<name>A0A520KP48_9CREN</name>
<reference evidence="7 8" key="1">
    <citation type="journal article" date="2019" name="Nat. Microbiol.">
        <title>Wide diversity of methane and short-chain alkane metabolisms in uncultured archaea.</title>
        <authorList>
            <person name="Borrel G."/>
            <person name="Adam P.S."/>
            <person name="McKay L.J."/>
            <person name="Chen L.X."/>
            <person name="Sierra-Garcia I.N."/>
            <person name="Sieber C.M."/>
            <person name="Letourneur Q."/>
            <person name="Ghozlane A."/>
            <person name="Andersen G.L."/>
            <person name="Li W.J."/>
            <person name="Hallam S.J."/>
            <person name="Muyzer G."/>
            <person name="de Oliveira V.M."/>
            <person name="Inskeep W.P."/>
            <person name="Banfield J.F."/>
            <person name="Gribaldo S."/>
        </authorList>
    </citation>
    <scope>NUCLEOTIDE SEQUENCE [LARGE SCALE GENOMIC DNA]</scope>
    <source>
        <strain evidence="7">NM4</strain>
    </source>
</reference>
<dbReference type="InterPro" id="IPR003439">
    <property type="entry name" value="ABC_transporter-like_ATP-bd"/>
</dbReference>
<dbReference type="PROSITE" id="PS50893">
    <property type="entry name" value="ABC_TRANSPORTER_2"/>
    <property type="match status" value="1"/>
</dbReference>
<dbReference type="EMBL" id="RXII01000022">
    <property type="protein sequence ID" value="RZN63154.1"/>
    <property type="molecule type" value="Genomic_DNA"/>
</dbReference>
<dbReference type="AlphaFoldDB" id="A0A520KP48"/>
<dbReference type="PROSITE" id="PS00211">
    <property type="entry name" value="ABC_TRANSPORTER_1"/>
    <property type="match status" value="1"/>
</dbReference>
<dbReference type="InterPro" id="IPR052156">
    <property type="entry name" value="BCAA_Transport_ATP-bd_LivF"/>
</dbReference>
<dbReference type="Proteomes" id="UP000316217">
    <property type="component" value="Unassembled WGS sequence"/>
</dbReference>
<evidence type="ECO:0000256" key="2">
    <source>
        <dbReference type="ARBA" id="ARBA00022448"/>
    </source>
</evidence>
<evidence type="ECO:0000259" key="6">
    <source>
        <dbReference type="PROSITE" id="PS50893"/>
    </source>
</evidence>
<gene>
    <name evidence="7" type="ORF">EF810_01300</name>
</gene>
<feature type="domain" description="ABC transporter" evidence="6">
    <location>
        <begin position="2"/>
        <end position="233"/>
    </location>
</feature>
<evidence type="ECO:0000256" key="5">
    <source>
        <dbReference type="ARBA" id="ARBA00022970"/>
    </source>
</evidence>
<accession>A0A520KP48</accession>
<protein>
    <submittedName>
        <fullName evidence="7">ABC transporter ATP-binding protein</fullName>
    </submittedName>
</protein>
<keyword evidence="5" id="KW-0029">Amino-acid transport</keyword>
<dbReference type="InterPro" id="IPR017871">
    <property type="entry name" value="ABC_transporter-like_CS"/>
</dbReference>
<evidence type="ECO:0000256" key="4">
    <source>
        <dbReference type="ARBA" id="ARBA00022840"/>
    </source>
</evidence>
<dbReference type="GO" id="GO:0015658">
    <property type="term" value="F:branched-chain amino acid transmembrane transporter activity"/>
    <property type="evidence" value="ECO:0007669"/>
    <property type="project" value="TreeGrafter"/>
</dbReference>
<evidence type="ECO:0000256" key="3">
    <source>
        <dbReference type="ARBA" id="ARBA00022741"/>
    </source>
</evidence>
<evidence type="ECO:0000313" key="8">
    <source>
        <dbReference type="Proteomes" id="UP000316217"/>
    </source>
</evidence>
<dbReference type="GO" id="GO:0016887">
    <property type="term" value="F:ATP hydrolysis activity"/>
    <property type="evidence" value="ECO:0007669"/>
    <property type="project" value="InterPro"/>
</dbReference>
<comment type="similarity">
    <text evidence="1">Belongs to the ABC transporter superfamily.</text>
</comment>
<evidence type="ECO:0000313" key="7">
    <source>
        <dbReference type="EMBL" id="RZN63154.1"/>
    </source>
</evidence>
<dbReference type="SUPFAM" id="SSF52540">
    <property type="entry name" value="P-loop containing nucleoside triphosphate hydrolases"/>
    <property type="match status" value="1"/>
</dbReference>
<dbReference type="GO" id="GO:0015807">
    <property type="term" value="P:L-amino acid transport"/>
    <property type="evidence" value="ECO:0007669"/>
    <property type="project" value="TreeGrafter"/>
</dbReference>
<keyword evidence="4 7" id="KW-0067">ATP-binding</keyword>
<dbReference type="PANTHER" id="PTHR43820">
    <property type="entry name" value="HIGH-AFFINITY BRANCHED-CHAIN AMINO ACID TRANSPORT ATP-BINDING PROTEIN LIVF"/>
    <property type="match status" value="1"/>
</dbReference>
<dbReference type="GO" id="GO:0005524">
    <property type="term" value="F:ATP binding"/>
    <property type="evidence" value="ECO:0007669"/>
    <property type="project" value="UniProtKB-KW"/>
</dbReference>
<dbReference type="SMART" id="SM00382">
    <property type="entry name" value="AAA"/>
    <property type="match status" value="1"/>
</dbReference>
<dbReference type="Pfam" id="PF00005">
    <property type="entry name" value="ABC_tran"/>
    <property type="match status" value="1"/>
</dbReference>
<organism evidence="7 8">
    <name type="scientific">Candidatus Methanodesulfokora washburnensis</name>
    <dbReference type="NCBI Taxonomy" id="2478471"/>
    <lineage>
        <taxon>Archaea</taxon>
        <taxon>Thermoproteota</taxon>
        <taxon>Candidatus Korarchaeia</taxon>
        <taxon>Candidatus Korarchaeia incertae sedis</taxon>
        <taxon>Candidatus Methanodesulfokora</taxon>
    </lineage>
</organism>
<keyword evidence="3" id="KW-0547">Nucleotide-binding</keyword>
<comment type="caution">
    <text evidence="7">The sequence shown here is derived from an EMBL/GenBank/DDBJ whole genome shotgun (WGS) entry which is preliminary data.</text>
</comment>
<sequence>MLEVELLNSGYGKLHILYDVSLKCEKGEIVALLGPNGAGKSTFFNSVMNLADIFSGSIRLDGEELAGLPTHKIAKKGVGYAMQLQGIFADLTVEENLKISAKMSGINYEETLSEVLKYFPNLKKFLKRKASTLSGGERQMLTLSISLMRNPRVLLLDEPTTGLSPLYSTRIIRAVAQINRDRGLSIVLAEQNVRKALEIAHRVYLLVSGRIIFEGAPSDLLSREDLMKLYLGGESK</sequence>
<proteinExistence type="inferred from homology"/>
<dbReference type="CDD" id="cd03224">
    <property type="entry name" value="ABC_TM1139_LivF_branched"/>
    <property type="match status" value="1"/>
</dbReference>
<evidence type="ECO:0000256" key="1">
    <source>
        <dbReference type="ARBA" id="ARBA00005417"/>
    </source>
</evidence>
<dbReference type="PANTHER" id="PTHR43820:SF7">
    <property type="entry name" value="BRANCHED-CHAIN AMINO ACID TRANSPORT ATP-BINDING PROTEIN LIVF-RELATED"/>
    <property type="match status" value="1"/>
</dbReference>
<keyword evidence="2" id="KW-0813">Transport</keyword>
<dbReference type="InterPro" id="IPR027417">
    <property type="entry name" value="P-loop_NTPase"/>
</dbReference>
<dbReference type="Gene3D" id="3.40.50.300">
    <property type="entry name" value="P-loop containing nucleotide triphosphate hydrolases"/>
    <property type="match status" value="1"/>
</dbReference>
<dbReference type="InterPro" id="IPR003593">
    <property type="entry name" value="AAA+_ATPase"/>
</dbReference>